<dbReference type="Gene3D" id="3.30.1610.10">
    <property type="entry name" value="Peptidase S59, nucleoporin"/>
    <property type="match status" value="1"/>
</dbReference>
<protein>
    <recommendedName>
        <fullName evidence="14">Peptidase S59 domain-containing protein</fullName>
    </recommendedName>
</protein>
<evidence type="ECO:0000256" key="10">
    <source>
        <dbReference type="ARBA" id="ARBA00023132"/>
    </source>
</evidence>
<comment type="subcellular location">
    <subcellularLocation>
        <location evidence="1">Nucleus membrane</location>
        <topology evidence="1">Peripheral membrane protein</topology>
        <orientation evidence="1">Cytoplasmic side</orientation>
    </subcellularLocation>
    <subcellularLocation>
        <location evidence="3">Nucleus membrane</location>
        <topology evidence="3">Peripheral membrane protein</topology>
        <orientation evidence="3">Nucleoplasmic side</orientation>
    </subcellularLocation>
    <subcellularLocation>
        <location evidence="2">Nucleus</location>
        <location evidence="2">Nuclear pore complex</location>
    </subcellularLocation>
</comment>
<dbReference type="OrthoDB" id="3797628at2759"/>
<keyword evidence="7" id="KW-0509">mRNA transport</keyword>
<evidence type="ECO:0000256" key="6">
    <source>
        <dbReference type="ARBA" id="ARBA00022813"/>
    </source>
</evidence>
<proteinExistence type="inferred from homology"/>
<dbReference type="GO" id="GO:0003723">
    <property type="term" value="F:RNA binding"/>
    <property type="evidence" value="ECO:0007669"/>
    <property type="project" value="TreeGrafter"/>
</dbReference>
<name>A0A1E3P2U3_WICAA</name>
<keyword evidence="6" id="KW-0068">Autocatalytic cleavage</keyword>
<evidence type="ECO:0000256" key="7">
    <source>
        <dbReference type="ARBA" id="ARBA00022816"/>
    </source>
</evidence>
<evidence type="ECO:0000256" key="1">
    <source>
        <dbReference type="ARBA" id="ARBA00004335"/>
    </source>
</evidence>
<evidence type="ECO:0000256" key="12">
    <source>
        <dbReference type="SAM" id="Coils"/>
    </source>
</evidence>
<evidence type="ECO:0000313" key="16">
    <source>
        <dbReference type="Proteomes" id="UP000094112"/>
    </source>
</evidence>
<dbReference type="GO" id="GO:0017056">
    <property type="term" value="F:structural constituent of nuclear pore"/>
    <property type="evidence" value="ECO:0007669"/>
    <property type="project" value="InterPro"/>
</dbReference>
<keyword evidence="12" id="KW-0175">Coiled coil</keyword>
<dbReference type="GO" id="GO:0008139">
    <property type="term" value="F:nuclear localization sequence binding"/>
    <property type="evidence" value="ECO:0007669"/>
    <property type="project" value="TreeGrafter"/>
</dbReference>
<gene>
    <name evidence="15" type="ORF">WICANDRAFT_78372</name>
</gene>
<feature type="compositionally biased region" description="Polar residues" evidence="13">
    <location>
        <begin position="214"/>
        <end position="260"/>
    </location>
</feature>
<evidence type="ECO:0000256" key="4">
    <source>
        <dbReference type="ARBA" id="ARBA00008926"/>
    </source>
</evidence>
<feature type="region of interest" description="Disordered" evidence="13">
    <location>
        <begin position="1"/>
        <end position="300"/>
    </location>
</feature>
<dbReference type="Pfam" id="PF04096">
    <property type="entry name" value="Nucleoporin2"/>
    <property type="match status" value="1"/>
</dbReference>
<feature type="compositionally biased region" description="Polar residues" evidence="13">
    <location>
        <begin position="188"/>
        <end position="205"/>
    </location>
</feature>
<evidence type="ECO:0000256" key="5">
    <source>
        <dbReference type="ARBA" id="ARBA00022448"/>
    </source>
</evidence>
<keyword evidence="10" id="KW-0906">Nuclear pore complex</keyword>
<evidence type="ECO:0000256" key="2">
    <source>
        <dbReference type="ARBA" id="ARBA00004567"/>
    </source>
</evidence>
<feature type="domain" description="Peptidase S59" evidence="14">
    <location>
        <begin position="469"/>
        <end position="615"/>
    </location>
</feature>
<dbReference type="InterPro" id="IPR036903">
    <property type="entry name" value="Nup98_auto-Pept-S59_dom_sf"/>
</dbReference>
<evidence type="ECO:0000256" key="11">
    <source>
        <dbReference type="ARBA" id="ARBA00023242"/>
    </source>
</evidence>
<evidence type="ECO:0000313" key="15">
    <source>
        <dbReference type="EMBL" id="ODQ59735.1"/>
    </source>
</evidence>
<feature type="coiled-coil region" evidence="12">
    <location>
        <begin position="620"/>
        <end position="650"/>
    </location>
</feature>
<dbReference type="PANTHER" id="PTHR23198">
    <property type="entry name" value="NUCLEOPORIN"/>
    <property type="match status" value="1"/>
</dbReference>
<reference evidence="15 16" key="1">
    <citation type="journal article" date="2016" name="Proc. Natl. Acad. Sci. U.S.A.">
        <title>Comparative genomics of biotechnologically important yeasts.</title>
        <authorList>
            <person name="Riley R."/>
            <person name="Haridas S."/>
            <person name="Wolfe K.H."/>
            <person name="Lopes M.R."/>
            <person name="Hittinger C.T."/>
            <person name="Goeker M."/>
            <person name="Salamov A.A."/>
            <person name="Wisecaver J.H."/>
            <person name="Long T.M."/>
            <person name="Calvey C.H."/>
            <person name="Aerts A.L."/>
            <person name="Barry K.W."/>
            <person name="Choi C."/>
            <person name="Clum A."/>
            <person name="Coughlan A.Y."/>
            <person name="Deshpande S."/>
            <person name="Douglass A.P."/>
            <person name="Hanson S.J."/>
            <person name="Klenk H.-P."/>
            <person name="LaButti K.M."/>
            <person name="Lapidus A."/>
            <person name="Lindquist E.A."/>
            <person name="Lipzen A.M."/>
            <person name="Meier-Kolthoff J.P."/>
            <person name="Ohm R.A."/>
            <person name="Otillar R.P."/>
            <person name="Pangilinan J.L."/>
            <person name="Peng Y."/>
            <person name="Rokas A."/>
            <person name="Rosa C.A."/>
            <person name="Scheuner C."/>
            <person name="Sibirny A.A."/>
            <person name="Slot J.C."/>
            <person name="Stielow J.B."/>
            <person name="Sun H."/>
            <person name="Kurtzman C.P."/>
            <person name="Blackwell M."/>
            <person name="Grigoriev I.V."/>
            <person name="Jeffries T.W."/>
        </authorList>
    </citation>
    <scope>NUCLEOTIDE SEQUENCE [LARGE SCALE GENOMIC DNA]</scope>
    <source>
        <strain evidence="16">ATCC 58044 / CBS 1984 / NCYC 433 / NRRL Y-366-8</strain>
    </source>
</reference>
<dbReference type="RefSeq" id="XP_019038942.1">
    <property type="nucleotide sequence ID" value="XM_019184712.1"/>
</dbReference>
<keyword evidence="9" id="KW-0811">Translocation</keyword>
<evidence type="ECO:0000256" key="9">
    <source>
        <dbReference type="ARBA" id="ARBA00023010"/>
    </source>
</evidence>
<feature type="compositionally biased region" description="Low complexity" evidence="13">
    <location>
        <begin position="156"/>
        <end position="182"/>
    </location>
</feature>
<dbReference type="SUPFAM" id="SSF82215">
    <property type="entry name" value="C-terminal autoproteolytic domain of nucleoporin nup98"/>
    <property type="match status" value="1"/>
</dbReference>
<dbReference type="PANTHER" id="PTHR23198:SF6">
    <property type="entry name" value="NUCLEAR PORE COMPLEX PROTEIN NUP98-NUP96"/>
    <property type="match status" value="1"/>
</dbReference>
<keyword evidence="5" id="KW-0813">Transport</keyword>
<feature type="compositionally biased region" description="Polar residues" evidence="13">
    <location>
        <begin position="38"/>
        <end position="73"/>
    </location>
</feature>
<evidence type="ECO:0000256" key="13">
    <source>
        <dbReference type="SAM" id="MobiDB-lite"/>
    </source>
</evidence>
<dbReference type="GO" id="GO:0051028">
    <property type="term" value="P:mRNA transport"/>
    <property type="evidence" value="ECO:0007669"/>
    <property type="project" value="UniProtKB-KW"/>
</dbReference>
<dbReference type="Pfam" id="PF12110">
    <property type="entry name" value="Nup96"/>
    <property type="match status" value="1"/>
</dbReference>
<comment type="similarity">
    <text evidence="4">Belongs to the nucleoporin GLFG family.</text>
</comment>
<dbReference type="GeneID" id="30201958"/>
<dbReference type="Gene3D" id="1.25.40.690">
    <property type="match status" value="1"/>
</dbReference>
<evidence type="ECO:0000256" key="8">
    <source>
        <dbReference type="ARBA" id="ARBA00022927"/>
    </source>
</evidence>
<dbReference type="InterPro" id="IPR037665">
    <property type="entry name" value="Nucleoporin_S59-like"/>
</dbReference>
<dbReference type="GO" id="GO:0044613">
    <property type="term" value="C:nuclear pore central transport channel"/>
    <property type="evidence" value="ECO:0007669"/>
    <property type="project" value="UniProtKB-ARBA"/>
</dbReference>
<dbReference type="InterPro" id="IPR021967">
    <property type="entry name" value="Nup98_C"/>
</dbReference>
<dbReference type="GO" id="GO:0006405">
    <property type="term" value="P:RNA export from nucleus"/>
    <property type="evidence" value="ECO:0007669"/>
    <property type="project" value="TreeGrafter"/>
</dbReference>
<dbReference type="GO" id="GO:0006606">
    <property type="term" value="P:protein import into nucleus"/>
    <property type="evidence" value="ECO:0007669"/>
    <property type="project" value="TreeGrafter"/>
</dbReference>
<organism evidence="15 16">
    <name type="scientific">Wickerhamomyces anomalus (strain ATCC 58044 / CBS 1984 / NCYC 433 / NRRL Y-366-8)</name>
    <name type="common">Yeast</name>
    <name type="synonym">Hansenula anomala</name>
    <dbReference type="NCBI Taxonomy" id="683960"/>
    <lineage>
        <taxon>Eukaryota</taxon>
        <taxon>Fungi</taxon>
        <taxon>Dikarya</taxon>
        <taxon>Ascomycota</taxon>
        <taxon>Saccharomycotina</taxon>
        <taxon>Saccharomycetes</taxon>
        <taxon>Phaffomycetales</taxon>
        <taxon>Wickerhamomycetaceae</taxon>
        <taxon>Wickerhamomyces</taxon>
    </lineage>
</organism>
<keyword evidence="11" id="KW-0539">Nucleus</keyword>
<evidence type="ECO:0000256" key="3">
    <source>
        <dbReference type="ARBA" id="ARBA00004620"/>
    </source>
</evidence>
<dbReference type="GO" id="GO:0034398">
    <property type="term" value="P:telomere tethering at nuclear periphery"/>
    <property type="evidence" value="ECO:0007669"/>
    <property type="project" value="TreeGrafter"/>
</dbReference>
<accession>A0A1E3P2U3</accession>
<sequence>MFGSSNTNSGFGSNFGAKPSGFGTSTPTNNNTSGGLFGNTNNNNKPSTGFNFGSPATSQPNNISTPTSGFGASNTNTNGGGLFGNKPATTGGGLFGNSATNNNTSSGGLFGNNNNNTAQTNAQGPGLFGNKPSTPASGGLFGNSSNTQQNGGGLFGNSSNNSNPSGGLFGNSSNTNNNTSSGGLFGNQPNNNSTSLFGNSSTSTAPKPGLFGNAANNTPQTTGGLFGSTNNNQAPTNSLFGSSNNNQLNQYANTPPTKQYNFKDLPKSITESAKKSNPALNDASRKRSLSNSSFSSSIPIAQGPRSTILERLSTRFSSLKSQARYDSEGLFSPKKDILHTALPAENSKEVQSSKVLIRPFGSSSYSSRASSRRRNLSTDYLKLKVDPSRSEARRIKIFGESGGAQKVRILGREEESTTNGDLNGSANAQVKDTHTHINEQTELIEETNETPGEAKLNTDTESKKNAATDAEYWCSPSIEELSALQLRQLSEISGFTIGRKGYGSISFEYPVDLTAFWSDLPGYLFGNVVKFNKNKTVEVYPNGKVPRGTGLNVPAIITLERCFPVSKRGKQASEDPVTKDLETRLFVRKLKDLKDMEYVTYDPFSGAWTFKVKHFSIWGLVNEDDDVVDVDAELENIQQKQSKLEEQSRAESTVNDQSLGQAQQLSSLKTRNLTENTFLFKKQKIDESFDYDTTDLMPGSFISGQTYDLIRAQQSQNDEEGVASHIPITISDDDESDLANDDIPADILRGDESLAQEDEEMDDDDSEILDEKQYEPVDVDQDDFKNLEVDPKLAVDDDWTKQLNLSARFDSAFAKDSLKQTTLYDAPFSKGLTPGELDNLIFGDFSKVLKSQKKIKKELRLDNYNFTHFTNEAKLILKSNETASHAKEHSLDDFFGITNKNIFKTIYKKHLNLAHITQRSNGYPKVDKNQDLTFDFILDSFKGDFKNEELPIWSLASILFDTKILLTPELSSLNDVEVVNRVVEVKRREKLIGWFKNEIEKEVKTAAQQTEDFSEQIFLLLVAFEVSNAARLAINTSNPYLSVLISLLGSNDPSVKISATKQIEEWKKNAVLQTIPKGILKIYYLLKGDVLATDPIVKLSEGLSWKARLGLSLYYGDSNQSIATLLSNFVATNPADIPYEDETFYNILKLFVHKHNDQYNIGHIISALKLSKNLDVRFQWYIYEVLVRSTEQLNFKRSEEFGDQLTLLFAEQLQAAELWEEALFVLAHLHNDHAAEYYTTQLLTTKIEAFNRDDTLLDRLRDGLHIPETLLFEANALYYRYTGDYWKEAAFLLDAKKYEEAHRTIIGKVAPAAVINNGSKLNKLDKLIKRFPKQNYISDWSTGLEIYQNYLALINGNTQKSLKFLADNLPSMKQSSFKVKVAARIIAKRVADTILENAGTGSSGVEVDKILKLPLGEGESQYYAAPLTLQYVKQQFLEGA</sequence>
<dbReference type="GO" id="GO:0044614">
    <property type="term" value="C:nuclear pore cytoplasmic filaments"/>
    <property type="evidence" value="ECO:0007669"/>
    <property type="project" value="TreeGrafter"/>
</dbReference>
<feature type="compositionally biased region" description="Low complexity" evidence="13">
    <location>
        <begin position="1"/>
        <end position="34"/>
    </location>
</feature>
<dbReference type="STRING" id="683960.A0A1E3P2U3"/>
<keyword evidence="8" id="KW-0653">Protein transport</keyword>
<evidence type="ECO:0000259" key="14">
    <source>
        <dbReference type="PROSITE" id="PS51434"/>
    </source>
</evidence>
<dbReference type="Pfam" id="PF13634">
    <property type="entry name" value="Nucleoporin_FG"/>
    <property type="match status" value="2"/>
</dbReference>
<dbReference type="EMBL" id="KV454210">
    <property type="protein sequence ID" value="ODQ59735.1"/>
    <property type="molecule type" value="Genomic_DNA"/>
</dbReference>
<dbReference type="GO" id="GO:0031965">
    <property type="term" value="C:nuclear membrane"/>
    <property type="evidence" value="ECO:0007669"/>
    <property type="project" value="UniProtKB-SubCell"/>
</dbReference>
<dbReference type="InterPro" id="IPR025574">
    <property type="entry name" value="Nucleoporin_FG_rpt"/>
</dbReference>
<dbReference type="Proteomes" id="UP000094112">
    <property type="component" value="Unassembled WGS sequence"/>
</dbReference>
<dbReference type="InterPro" id="IPR007230">
    <property type="entry name" value="Nup98_auto-Pept-S59_dom"/>
</dbReference>
<feature type="compositionally biased region" description="Low complexity" evidence="13">
    <location>
        <begin position="96"/>
        <end position="124"/>
    </location>
</feature>
<keyword evidence="16" id="KW-1185">Reference proteome</keyword>
<dbReference type="GO" id="GO:0000973">
    <property type="term" value="P:post-transcriptional tethering of RNA polymerase II gene DNA at nuclear periphery"/>
    <property type="evidence" value="ECO:0007669"/>
    <property type="project" value="TreeGrafter"/>
</dbReference>
<dbReference type="PROSITE" id="PS51434">
    <property type="entry name" value="NUP_C"/>
    <property type="match status" value="1"/>
</dbReference>